<reference evidence="3 4" key="1">
    <citation type="submission" date="2019-01" db="EMBL/GenBank/DDBJ databases">
        <title>Ktedonosporobacter rubrisoli SCAWS-G2.</title>
        <authorList>
            <person name="Huang Y."/>
            <person name="Yan B."/>
        </authorList>
    </citation>
    <scope>NUCLEOTIDE SEQUENCE [LARGE SCALE GENOMIC DNA]</scope>
    <source>
        <strain evidence="3 4">SCAWS-G2</strain>
    </source>
</reference>
<proteinExistence type="predicted"/>
<evidence type="ECO:0000313" key="3">
    <source>
        <dbReference type="EMBL" id="QBD79154.1"/>
    </source>
</evidence>
<feature type="domain" description="Polymerase beta nucleotidyltransferase" evidence="2">
    <location>
        <begin position="21"/>
        <end position="63"/>
    </location>
</feature>
<dbReference type="KEGG" id="kbs:EPA93_25515"/>
<gene>
    <name evidence="3" type="ORF">EPA93_25515</name>
</gene>
<dbReference type="EMBL" id="CP035758">
    <property type="protein sequence ID" value="QBD79154.1"/>
    <property type="molecule type" value="Genomic_DNA"/>
</dbReference>
<keyword evidence="4" id="KW-1185">Reference proteome</keyword>
<dbReference type="SUPFAM" id="SSF81301">
    <property type="entry name" value="Nucleotidyltransferase"/>
    <property type="match status" value="1"/>
</dbReference>
<evidence type="ECO:0000256" key="1">
    <source>
        <dbReference type="SAM" id="MobiDB-lite"/>
    </source>
</evidence>
<evidence type="ECO:0000259" key="2">
    <source>
        <dbReference type="Pfam" id="PF18765"/>
    </source>
</evidence>
<protein>
    <recommendedName>
        <fullName evidence="2">Polymerase beta nucleotidyltransferase domain-containing protein</fullName>
    </recommendedName>
</protein>
<dbReference type="RefSeq" id="WP_129890207.1">
    <property type="nucleotide sequence ID" value="NZ_CP035758.1"/>
</dbReference>
<dbReference type="InterPro" id="IPR041633">
    <property type="entry name" value="Polbeta"/>
</dbReference>
<dbReference type="InterPro" id="IPR043519">
    <property type="entry name" value="NT_sf"/>
</dbReference>
<dbReference type="Proteomes" id="UP000290365">
    <property type="component" value="Chromosome"/>
</dbReference>
<organism evidence="3 4">
    <name type="scientific">Ktedonosporobacter rubrisoli</name>
    <dbReference type="NCBI Taxonomy" id="2509675"/>
    <lineage>
        <taxon>Bacteria</taxon>
        <taxon>Bacillati</taxon>
        <taxon>Chloroflexota</taxon>
        <taxon>Ktedonobacteria</taxon>
        <taxon>Ktedonobacterales</taxon>
        <taxon>Ktedonosporobacteraceae</taxon>
        <taxon>Ktedonosporobacter</taxon>
    </lineage>
</organism>
<dbReference type="OrthoDB" id="7375008at2"/>
<evidence type="ECO:0000313" key="4">
    <source>
        <dbReference type="Proteomes" id="UP000290365"/>
    </source>
</evidence>
<name>A0A4P6JUJ5_KTERU</name>
<accession>A0A4P6JUJ5</accession>
<feature type="region of interest" description="Disordered" evidence="1">
    <location>
        <begin position="135"/>
        <end position="154"/>
    </location>
</feature>
<dbReference type="CDD" id="cd05403">
    <property type="entry name" value="NT_KNTase_like"/>
    <property type="match status" value="1"/>
</dbReference>
<dbReference type="Pfam" id="PF18765">
    <property type="entry name" value="Polbeta"/>
    <property type="match status" value="1"/>
</dbReference>
<sequence>MSTDKRLQIRQGEQEALLQRAIEVLQADQLVVAAWLFGSRGRHTSDALSDTDLWVVVKDEHIEMFCQERQRYVTQLGQPVLLLEAPGNAPARGAYLMALYPGQAGVHQVDWYWQRQADASLPRHAQLLFDRGGIPQDSRQEQLDPPGTPPSLPLSERAERATHLSSYFWVMSNIAVKSVLRHQSWQALSTIEMLRGLVDEVKRLAGLSTTRKGQEAWRTNVLPPVAPREQIAMLRETAQEMEHLTPEIEAIGGHVQSGAIPSVYDFFDLADALLTEQESHSQE</sequence>
<dbReference type="AlphaFoldDB" id="A0A4P6JUJ5"/>
<dbReference type="Gene3D" id="3.30.460.10">
    <property type="entry name" value="Beta Polymerase, domain 2"/>
    <property type="match status" value="1"/>
</dbReference>